<organism evidence="4">
    <name type="scientific">marine sediment metagenome</name>
    <dbReference type="NCBI Taxonomy" id="412755"/>
    <lineage>
        <taxon>unclassified sequences</taxon>
        <taxon>metagenomes</taxon>
        <taxon>ecological metagenomes</taxon>
    </lineage>
</organism>
<dbReference type="SUPFAM" id="SSF55831">
    <property type="entry name" value="Thymidylate synthase/dCMP hydroxymethylase"/>
    <property type="match status" value="1"/>
</dbReference>
<evidence type="ECO:0000256" key="1">
    <source>
        <dbReference type="ARBA" id="ARBA00022603"/>
    </source>
</evidence>
<feature type="domain" description="Thymidylate synthase/dCMP hydroxymethylase" evidence="3">
    <location>
        <begin position="149"/>
        <end position="264"/>
    </location>
</feature>
<dbReference type="EMBL" id="LAZR01004035">
    <property type="protein sequence ID" value="KKN12416.1"/>
    <property type="molecule type" value="Genomic_DNA"/>
</dbReference>
<keyword evidence="2" id="KW-0808">Transferase</keyword>
<dbReference type="PANTHER" id="PTHR11548">
    <property type="entry name" value="THYMIDYLATE SYNTHASE 1"/>
    <property type="match status" value="1"/>
</dbReference>
<comment type="caution">
    <text evidence="4">The sequence shown here is derived from an EMBL/GenBank/DDBJ whole genome shotgun (WGS) entry which is preliminary data.</text>
</comment>
<evidence type="ECO:0000259" key="3">
    <source>
        <dbReference type="Pfam" id="PF00303"/>
    </source>
</evidence>
<dbReference type="GO" id="GO:0004799">
    <property type="term" value="F:thymidylate synthase activity"/>
    <property type="evidence" value="ECO:0007669"/>
    <property type="project" value="TreeGrafter"/>
</dbReference>
<dbReference type="PANTHER" id="PTHR11548:SF1">
    <property type="entry name" value="THYMIDYLATE SYNTHASE 1"/>
    <property type="match status" value="1"/>
</dbReference>
<dbReference type="InterPro" id="IPR036926">
    <property type="entry name" value="Thymidate_synth/dCMP_Mease_sf"/>
</dbReference>
<reference evidence="4" key="1">
    <citation type="journal article" date="2015" name="Nature">
        <title>Complex archaea that bridge the gap between prokaryotes and eukaryotes.</title>
        <authorList>
            <person name="Spang A."/>
            <person name="Saw J.H."/>
            <person name="Jorgensen S.L."/>
            <person name="Zaremba-Niedzwiedzka K."/>
            <person name="Martijn J."/>
            <person name="Lind A.E."/>
            <person name="van Eijk R."/>
            <person name="Schleper C."/>
            <person name="Guy L."/>
            <person name="Ettema T.J."/>
        </authorList>
    </citation>
    <scope>NUCLEOTIDE SEQUENCE</scope>
</reference>
<keyword evidence="1" id="KW-0489">Methyltransferase</keyword>
<evidence type="ECO:0000313" key="4">
    <source>
        <dbReference type="EMBL" id="KKN12416.1"/>
    </source>
</evidence>
<dbReference type="GO" id="GO:0006231">
    <property type="term" value="P:dTMP biosynthetic process"/>
    <property type="evidence" value="ECO:0007669"/>
    <property type="project" value="TreeGrafter"/>
</dbReference>
<evidence type="ECO:0000256" key="2">
    <source>
        <dbReference type="ARBA" id="ARBA00022679"/>
    </source>
</evidence>
<dbReference type="AlphaFoldDB" id="A0A0F9QGV6"/>
<sequence>MLQTISISKHTVGEAWLESLIKVINNGNLIKTEYDKKDDPPSFDATVMINVKYPLSKPIKRNGKILTIKSKFGNIYKVYGSIADIYLIGSIQSGYIEEIVEGVNDYLIQESETSYPYSYHDRIFNYSAYSEEDIKHVSSWFSKINCIMPRVNQMDYIIKKLKQSGYSRRAQAITWRPYTDPYREDGPCLQRLWCRIIDNKLVMTTTWRSRDLFKAWEANVNGMIQLQKIIAKELKVEVGNYIDISNSLHIYGKDLKELANILVRILIRINKTVYRDTIELQLAIQRLKLHIKNGEEAKNGN</sequence>
<dbReference type="GO" id="GO:0032259">
    <property type="term" value="P:methylation"/>
    <property type="evidence" value="ECO:0007669"/>
    <property type="project" value="UniProtKB-KW"/>
</dbReference>
<gene>
    <name evidence="4" type="ORF">LCGC14_1016710</name>
</gene>
<name>A0A0F9QGV6_9ZZZZ</name>
<dbReference type="Gene3D" id="3.30.572.10">
    <property type="entry name" value="Thymidylate synthase/dCMP hydroxymethylase domain"/>
    <property type="match status" value="1"/>
</dbReference>
<dbReference type="GO" id="GO:0005829">
    <property type="term" value="C:cytosol"/>
    <property type="evidence" value="ECO:0007669"/>
    <property type="project" value="TreeGrafter"/>
</dbReference>
<dbReference type="Pfam" id="PF00303">
    <property type="entry name" value="Thymidylat_synt"/>
    <property type="match status" value="1"/>
</dbReference>
<accession>A0A0F9QGV6</accession>
<dbReference type="InterPro" id="IPR023451">
    <property type="entry name" value="Thymidate_synth/dCMP_Mease_dom"/>
</dbReference>
<dbReference type="InterPro" id="IPR045097">
    <property type="entry name" value="Thymidate_synth/dCMP_Mease"/>
</dbReference>
<proteinExistence type="predicted"/>
<protein>
    <recommendedName>
        <fullName evidence="3">Thymidylate synthase/dCMP hydroxymethylase domain-containing protein</fullName>
    </recommendedName>
</protein>